<gene>
    <name evidence="7" type="ORF">EIP75_04395</name>
</gene>
<dbReference type="NCBIfam" id="TIGR00254">
    <property type="entry name" value="GGDEF"/>
    <property type="match status" value="1"/>
</dbReference>
<dbReference type="InterPro" id="IPR000160">
    <property type="entry name" value="GGDEF_dom"/>
</dbReference>
<dbReference type="PANTHER" id="PTHR45138:SF9">
    <property type="entry name" value="DIGUANYLATE CYCLASE DGCM-RELATED"/>
    <property type="match status" value="1"/>
</dbReference>
<feature type="transmembrane region" description="Helical" evidence="4">
    <location>
        <begin position="12"/>
        <end position="30"/>
    </location>
</feature>
<keyword evidence="3" id="KW-0175">Coiled coil</keyword>
<evidence type="ECO:0000259" key="6">
    <source>
        <dbReference type="PROSITE" id="PS50887"/>
    </source>
</evidence>
<dbReference type="FunFam" id="3.30.70.270:FF:000001">
    <property type="entry name" value="Diguanylate cyclase domain protein"/>
    <property type="match status" value="1"/>
</dbReference>
<dbReference type="PROSITE" id="PS50113">
    <property type="entry name" value="PAC"/>
    <property type="match status" value="1"/>
</dbReference>
<dbReference type="InterPro" id="IPR035965">
    <property type="entry name" value="PAS-like_dom_sf"/>
</dbReference>
<evidence type="ECO:0000259" key="5">
    <source>
        <dbReference type="PROSITE" id="PS50113"/>
    </source>
</evidence>
<dbReference type="InterPro" id="IPR001610">
    <property type="entry name" value="PAC"/>
</dbReference>
<keyword evidence="8" id="KW-1185">Reference proteome</keyword>
<evidence type="ECO:0000313" key="7">
    <source>
        <dbReference type="EMBL" id="RRS05455.1"/>
    </source>
</evidence>
<dbReference type="EC" id="2.7.7.65" evidence="1"/>
<dbReference type="GO" id="GO:0043709">
    <property type="term" value="P:cell adhesion involved in single-species biofilm formation"/>
    <property type="evidence" value="ECO:0007669"/>
    <property type="project" value="TreeGrafter"/>
</dbReference>
<dbReference type="Pfam" id="PF00990">
    <property type="entry name" value="GGDEF"/>
    <property type="match status" value="1"/>
</dbReference>
<dbReference type="PROSITE" id="PS50887">
    <property type="entry name" value="GGDEF"/>
    <property type="match status" value="1"/>
</dbReference>
<protein>
    <recommendedName>
        <fullName evidence="1">diguanylate cyclase</fullName>
        <ecNumber evidence="1">2.7.7.65</ecNumber>
    </recommendedName>
</protein>
<dbReference type="InterPro" id="IPR000700">
    <property type="entry name" value="PAS-assoc_C"/>
</dbReference>
<dbReference type="InterPro" id="IPR000014">
    <property type="entry name" value="PAS"/>
</dbReference>
<comment type="caution">
    <text evidence="7">The sequence shown here is derived from an EMBL/GenBank/DDBJ whole genome shotgun (WGS) entry which is preliminary data.</text>
</comment>
<feature type="domain" description="PAC" evidence="5">
    <location>
        <begin position="484"/>
        <end position="534"/>
    </location>
</feature>
<evidence type="ECO:0000256" key="2">
    <source>
        <dbReference type="ARBA" id="ARBA00034247"/>
    </source>
</evidence>
<dbReference type="SUPFAM" id="SSF55781">
    <property type="entry name" value="GAF domain-like"/>
    <property type="match status" value="1"/>
</dbReference>
<comment type="catalytic activity">
    <reaction evidence="2">
        <text>2 GTP = 3',3'-c-di-GMP + 2 diphosphate</text>
        <dbReference type="Rhea" id="RHEA:24898"/>
        <dbReference type="ChEBI" id="CHEBI:33019"/>
        <dbReference type="ChEBI" id="CHEBI:37565"/>
        <dbReference type="ChEBI" id="CHEBI:58805"/>
        <dbReference type="EC" id="2.7.7.65"/>
    </reaction>
</comment>
<dbReference type="CDD" id="cd00130">
    <property type="entry name" value="PAS"/>
    <property type="match status" value="1"/>
</dbReference>
<keyword evidence="4" id="KW-1133">Transmembrane helix</keyword>
<dbReference type="Gene3D" id="3.30.450.20">
    <property type="entry name" value="PAS domain"/>
    <property type="match status" value="2"/>
</dbReference>
<reference evidence="7 8" key="1">
    <citation type="submission" date="2018-12" db="EMBL/GenBank/DDBJ databases">
        <title>The whole draft genome of Aquabacterium sp. SJQ9.</title>
        <authorList>
            <person name="Sun L."/>
            <person name="Gao X."/>
            <person name="Chen W."/>
            <person name="Huang K."/>
        </authorList>
    </citation>
    <scope>NUCLEOTIDE SEQUENCE [LARGE SCALE GENOMIC DNA]</scope>
    <source>
        <strain evidence="7 8">SJQ9</strain>
    </source>
</reference>
<dbReference type="SUPFAM" id="SSF55073">
    <property type="entry name" value="Nucleotide cyclase"/>
    <property type="match status" value="1"/>
</dbReference>
<dbReference type="OrthoDB" id="9813903at2"/>
<evidence type="ECO:0000256" key="3">
    <source>
        <dbReference type="SAM" id="Coils"/>
    </source>
</evidence>
<dbReference type="InterPro" id="IPR029787">
    <property type="entry name" value="Nucleotide_cyclase"/>
</dbReference>
<dbReference type="GO" id="GO:1902201">
    <property type="term" value="P:negative regulation of bacterial-type flagellum-dependent cell motility"/>
    <property type="evidence" value="ECO:0007669"/>
    <property type="project" value="TreeGrafter"/>
</dbReference>
<dbReference type="InterPro" id="IPR043128">
    <property type="entry name" value="Rev_trsase/Diguanyl_cyclase"/>
</dbReference>
<proteinExistence type="predicted"/>
<dbReference type="InterPro" id="IPR029016">
    <property type="entry name" value="GAF-like_dom_sf"/>
</dbReference>
<dbReference type="SMART" id="SM00086">
    <property type="entry name" value="PAC"/>
    <property type="match status" value="2"/>
</dbReference>
<dbReference type="GO" id="GO:0052621">
    <property type="term" value="F:diguanylate cyclase activity"/>
    <property type="evidence" value="ECO:0007669"/>
    <property type="project" value="UniProtKB-EC"/>
</dbReference>
<dbReference type="SMART" id="SM00267">
    <property type="entry name" value="GGDEF"/>
    <property type="match status" value="1"/>
</dbReference>
<evidence type="ECO:0000313" key="8">
    <source>
        <dbReference type="Proteomes" id="UP000269265"/>
    </source>
</evidence>
<feature type="transmembrane region" description="Helical" evidence="4">
    <location>
        <begin position="114"/>
        <end position="134"/>
    </location>
</feature>
<organism evidence="7 8">
    <name type="scientific">Aquabacterium soli</name>
    <dbReference type="NCBI Taxonomy" id="2493092"/>
    <lineage>
        <taxon>Bacteria</taxon>
        <taxon>Pseudomonadati</taxon>
        <taxon>Pseudomonadota</taxon>
        <taxon>Betaproteobacteria</taxon>
        <taxon>Burkholderiales</taxon>
        <taxon>Aquabacterium</taxon>
    </lineage>
</organism>
<dbReference type="NCBIfam" id="TIGR00229">
    <property type="entry name" value="sensory_box"/>
    <property type="match status" value="1"/>
</dbReference>
<feature type="domain" description="GGDEF" evidence="6">
    <location>
        <begin position="744"/>
        <end position="876"/>
    </location>
</feature>
<feature type="coiled-coil region" evidence="3">
    <location>
        <begin position="522"/>
        <end position="559"/>
    </location>
</feature>
<dbReference type="GO" id="GO:0005886">
    <property type="term" value="C:plasma membrane"/>
    <property type="evidence" value="ECO:0007669"/>
    <property type="project" value="TreeGrafter"/>
</dbReference>
<dbReference type="Gene3D" id="3.30.70.270">
    <property type="match status" value="1"/>
</dbReference>
<keyword evidence="4" id="KW-0812">Transmembrane</keyword>
<dbReference type="AlphaFoldDB" id="A0A426VF39"/>
<dbReference type="CDD" id="cd01949">
    <property type="entry name" value="GGDEF"/>
    <property type="match status" value="1"/>
</dbReference>
<feature type="transmembrane region" description="Helical" evidence="4">
    <location>
        <begin position="176"/>
        <end position="194"/>
    </location>
</feature>
<feature type="transmembrane region" description="Helical" evidence="4">
    <location>
        <begin position="42"/>
        <end position="72"/>
    </location>
</feature>
<feature type="transmembrane region" description="Helical" evidence="4">
    <location>
        <begin position="214"/>
        <end position="235"/>
    </location>
</feature>
<accession>A0A426VF39</accession>
<dbReference type="PANTHER" id="PTHR45138">
    <property type="entry name" value="REGULATORY COMPONENTS OF SENSORY TRANSDUCTION SYSTEM"/>
    <property type="match status" value="1"/>
</dbReference>
<feature type="transmembrane region" description="Helical" evidence="4">
    <location>
        <begin position="84"/>
        <end position="102"/>
    </location>
</feature>
<evidence type="ECO:0000256" key="4">
    <source>
        <dbReference type="SAM" id="Phobius"/>
    </source>
</evidence>
<dbReference type="Pfam" id="PF08447">
    <property type="entry name" value="PAS_3"/>
    <property type="match status" value="2"/>
</dbReference>
<dbReference type="InterPro" id="IPR013655">
    <property type="entry name" value="PAS_fold_3"/>
</dbReference>
<dbReference type="Proteomes" id="UP000269265">
    <property type="component" value="Unassembled WGS sequence"/>
</dbReference>
<dbReference type="RefSeq" id="WP_125242023.1">
    <property type="nucleotide sequence ID" value="NZ_RSED01000003.1"/>
</dbReference>
<name>A0A426VF39_9BURK</name>
<dbReference type="SUPFAM" id="SSF55785">
    <property type="entry name" value="PYP-like sensor domain (PAS domain)"/>
    <property type="match status" value="2"/>
</dbReference>
<dbReference type="InterPro" id="IPR050469">
    <property type="entry name" value="Diguanylate_Cyclase"/>
</dbReference>
<dbReference type="EMBL" id="RSED01000003">
    <property type="protein sequence ID" value="RRS05455.1"/>
    <property type="molecule type" value="Genomic_DNA"/>
</dbReference>
<sequence>MGGLIPMDVGLLLAAGVLSLLWGVTLRACWQHTYQRLQRGEVVSWGWLLACALVLGFGLWSAMLACLGALQLDNIPLVLPPGSLIKSLLIVAGLHALVFGVAPFMPPESKRRSAIAVLLAMVSTIGAALSMQYMIGSLHLAPPGHLGWPGRIGLLILCLSASALNYRQIGNRWRGGLVSGAFYGLVLVLCLQLTSWARPIYYIGGRDALTISWLAIPLAMAGLISMSTLLGSTWLQRLKMRLSSRPLPVVTPDTGEVEALAEATAREMVEDRKRRDALYDRVLRHSAVRFWGFDVLGRQFQFRGDLSLNEPLSATDVVINTEEWFEAHLHPEEAEPLQKQVLAQLAAKGSFDCMHRLRARAQEDVWRWVIARATVVRRDAMGQPTYVVGTHIDVTEHGELQAALDRDSRLFSDGPIVMIRWRFDIETVRATDLGFISPNIEKLWGYNLDEMHQFSNWENIIDASDMQGIGKKVQDALSSGLSEISHEFRVRLKDGRLLWHSLFARIEADDDGGAISGFIVDIDSFKRVEQRSQEQARQLEELIEELQRAKEETVILRESSEFLNSAETLDEAFNIISRAAYAIFPSWSGALASSQDNDRLKLVGRWGEAQEFNTEFSSGDCWALRRGRAHHFVDERISLRCRHVHAATGEQPRPYLCIPMSANGENVGSLHLMASRSLNKDQMLPLAQRANRLGETLKLALSNLRLRAGLREQATHDALTGLYNRRFMNDRLPVEIKRCARDGEQLALAMIDVDNFKHFNDQHGHDAGDAVLRALGELLRQRVRVYDLACRYGGEELALIMPGCGMEHAEIKLEAIRSEVAAMTLMFNGMPLPPVTISVGLAETQGGEAEALLKTADERLYHAKRTGRNRIVTRLEHRPPEPGPSTEAGALNA</sequence>
<dbReference type="Gene3D" id="3.30.450.40">
    <property type="match status" value="1"/>
</dbReference>
<keyword evidence="4" id="KW-0472">Membrane</keyword>
<evidence type="ECO:0000256" key="1">
    <source>
        <dbReference type="ARBA" id="ARBA00012528"/>
    </source>
</evidence>